<organism evidence="3 4">
    <name type="scientific">Nonomuraea solani</name>
    <dbReference type="NCBI Taxonomy" id="1144553"/>
    <lineage>
        <taxon>Bacteria</taxon>
        <taxon>Bacillati</taxon>
        <taxon>Actinomycetota</taxon>
        <taxon>Actinomycetes</taxon>
        <taxon>Streptosporangiales</taxon>
        <taxon>Streptosporangiaceae</taxon>
        <taxon>Nonomuraea</taxon>
    </lineage>
</organism>
<dbReference type="RefSeq" id="WP_103954628.1">
    <property type="nucleotide sequence ID" value="NZ_FNVT01000001.1"/>
</dbReference>
<dbReference type="InterPro" id="IPR006059">
    <property type="entry name" value="SBP"/>
</dbReference>
<dbReference type="EMBL" id="FNVT01000001">
    <property type="protein sequence ID" value="SEF98205.1"/>
    <property type="molecule type" value="Genomic_DNA"/>
</dbReference>
<dbReference type="PANTHER" id="PTHR30006">
    <property type="entry name" value="THIAMINE-BINDING PERIPLASMIC PROTEIN-RELATED"/>
    <property type="match status" value="1"/>
</dbReference>
<dbReference type="Gene3D" id="3.40.190.10">
    <property type="entry name" value="Periplasmic binding protein-like II"/>
    <property type="match status" value="2"/>
</dbReference>
<dbReference type="PROSITE" id="PS51257">
    <property type="entry name" value="PROKAR_LIPOPROTEIN"/>
    <property type="match status" value="1"/>
</dbReference>
<keyword evidence="1 2" id="KW-0732">Signal</keyword>
<accession>A0A1H5WFH3</accession>
<feature type="chain" id="PRO_5039045775" evidence="2">
    <location>
        <begin position="27"/>
        <end position="352"/>
    </location>
</feature>
<dbReference type="PANTHER" id="PTHR30006:SF2">
    <property type="entry name" value="ABC TRANSPORTER SUBSTRATE-BINDING PROTEIN"/>
    <property type="match status" value="1"/>
</dbReference>
<proteinExistence type="predicted"/>
<name>A0A1H5WFH3_9ACTN</name>
<dbReference type="OrthoDB" id="9769319at2"/>
<evidence type="ECO:0000313" key="3">
    <source>
        <dbReference type="EMBL" id="SEF98205.1"/>
    </source>
</evidence>
<evidence type="ECO:0000256" key="1">
    <source>
        <dbReference type="ARBA" id="ARBA00022729"/>
    </source>
</evidence>
<dbReference type="SUPFAM" id="SSF53850">
    <property type="entry name" value="Periplasmic binding protein-like II"/>
    <property type="match status" value="1"/>
</dbReference>
<evidence type="ECO:0000313" key="4">
    <source>
        <dbReference type="Proteomes" id="UP000236732"/>
    </source>
</evidence>
<protein>
    <submittedName>
        <fullName evidence="3">Putative spermidine/putrescine transport system substrate-binding protein</fullName>
    </submittedName>
</protein>
<keyword evidence="4" id="KW-1185">Reference proteome</keyword>
<dbReference type="PROSITE" id="PS51318">
    <property type="entry name" value="TAT"/>
    <property type="match status" value="1"/>
</dbReference>
<gene>
    <name evidence="3" type="ORF">SAMN05444920_1011168</name>
</gene>
<dbReference type="AlphaFoldDB" id="A0A1H5WFH3"/>
<dbReference type="InterPro" id="IPR006311">
    <property type="entry name" value="TAT_signal"/>
</dbReference>
<dbReference type="Proteomes" id="UP000236732">
    <property type="component" value="Unassembled WGS sequence"/>
</dbReference>
<feature type="signal peptide" evidence="2">
    <location>
        <begin position="1"/>
        <end position="26"/>
    </location>
</feature>
<reference evidence="3 4" key="1">
    <citation type="submission" date="2016-10" db="EMBL/GenBank/DDBJ databases">
        <authorList>
            <person name="de Groot N.N."/>
        </authorList>
    </citation>
    <scope>NUCLEOTIDE SEQUENCE [LARGE SCALE GENOMIC DNA]</scope>
    <source>
        <strain evidence="3 4">CGMCC 4.7037</strain>
    </source>
</reference>
<evidence type="ECO:0000256" key="2">
    <source>
        <dbReference type="SAM" id="SignalP"/>
    </source>
</evidence>
<dbReference type="GO" id="GO:0030288">
    <property type="term" value="C:outer membrane-bounded periplasmic space"/>
    <property type="evidence" value="ECO:0007669"/>
    <property type="project" value="TreeGrafter"/>
</dbReference>
<dbReference type="GO" id="GO:0015888">
    <property type="term" value="P:thiamine transport"/>
    <property type="evidence" value="ECO:0007669"/>
    <property type="project" value="TreeGrafter"/>
</dbReference>
<dbReference type="GO" id="GO:0030976">
    <property type="term" value="F:thiamine pyrophosphate binding"/>
    <property type="evidence" value="ECO:0007669"/>
    <property type="project" value="TreeGrafter"/>
</dbReference>
<dbReference type="Pfam" id="PF13416">
    <property type="entry name" value="SBP_bac_8"/>
    <property type="match status" value="1"/>
</dbReference>
<sequence length="352" mass="36620">MPTRRAVLAAALTVLAAAGCSGSGSGSGEQAADQNTLVVSTFPFGVKEFEQAVVAPFTKQTGIKVELDTGSNADRLSKLKLAKGEPESDVVLISDYFAALGQKDGLFQKVDVPNIKQLAPFATEGAYEGPAYTHQLNGIIYNTGKLSQAQAADWALFANAANKGKVALPDISVTAGQLMISGVGEAYGKGPYDIDGSLKTLAGWAPNVLQFYTSSTEVTNLLTQGEIVAADALSGFATKLVTSGEPIAWTAPAKGRYMATNRAMIPKGARNQQGAAKFIDYMLSAEAQSAMAKAAGDLPTNPKAEVPADIAKVTGEAAKDPVAAGFKTLDPAQLVDTRAAWVDRFAREVAGK</sequence>
<dbReference type="GO" id="GO:0030975">
    <property type="term" value="F:thiamine binding"/>
    <property type="evidence" value="ECO:0007669"/>
    <property type="project" value="TreeGrafter"/>
</dbReference>